<keyword evidence="1" id="KW-0472">Membrane</keyword>
<feature type="transmembrane region" description="Helical" evidence="1">
    <location>
        <begin position="20"/>
        <end position="41"/>
    </location>
</feature>
<sequence length="46" mass="4755">MSVGGLAGGVQGVMDGRGIWTTLATLAVGILGLFIVVSYFVNLEDR</sequence>
<organism evidence="2">
    <name type="scientific">Streptomyces sp. NBC_00003</name>
    <dbReference type="NCBI Taxonomy" id="2903608"/>
    <lineage>
        <taxon>Bacteria</taxon>
        <taxon>Bacillati</taxon>
        <taxon>Actinomycetota</taxon>
        <taxon>Actinomycetes</taxon>
        <taxon>Kitasatosporales</taxon>
        <taxon>Streptomycetaceae</taxon>
        <taxon>Streptomyces</taxon>
    </lineage>
</organism>
<keyword evidence="1" id="KW-1133">Transmembrane helix</keyword>
<reference evidence="2" key="1">
    <citation type="submission" date="2022-10" db="EMBL/GenBank/DDBJ databases">
        <title>The complete genomes of actinobacterial strains from the NBC collection.</title>
        <authorList>
            <person name="Joergensen T.S."/>
            <person name="Alvarez Arevalo M."/>
            <person name="Sterndorff E.B."/>
            <person name="Faurdal D."/>
            <person name="Vuksanovic O."/>
            <person name="Mourched A.-S."/>
            <person name="Charusanti P."/>
            <person name="Shaw S."/>
            <person name="Blin K."/>
            <person name="Weber T."/>
        </authorList>
    </citation>
    <scope>NUCLEOTIDE SEQUENCE</scope>
    <source>
        <strain evidence="2">NBC_00003</strain>
    </source>
</reference>
<dbReference type="EMBL" id="CP108318">
    <property type="protein sequence ID" value="WTW60579.1"/>
    <property type="molecule type" value="Genomic_DNA"/>
</dbReference>
<dbReference type="AlphaFoldDB" id="A0AAU2UZJ9"/>
<protein>
    <submittedName>
        <fullName evidence="2">Uncharacterized protein</fullName>
    </submittedName>
</protein>
<name>A0AAU2UZJ9_9ACTN</name>
<gene>
    <name evidence="2" type="ORF">OG549_07940</name>
</gene>
<accession>A0AAU2UZJ9</accession>
<proteinExistence type="predicted"/>
<keyword evidence="1" id="KW-0812">Transmembrane</keyword>
<evidence type="ECO:0000313" key="2">
    <source>
        <dbReference type="EMBL" id="WTW60579.1"/>
    </source>
</evidence>
<evidence type="ECO:0000256" key="1">
    <source>
        <dbReference type="SAM" id="Phobius"/>
    </source>
</evidence>